<dbReference type="Proteomes" id="UP000677054">
    <property type="component" value="Unassembled WGS sequence"/>
</dbReference>
<dbReference type="AlphaFoldDB" id="A0A7R8X1G1"/>
<evidence type="ECO:0000313" key="2">
    <source>
        <dbReference type="EMBL" id="CAD7241959.1"/>
    </source>
</evidence>
<evidence type="ECO:0000313" key="3">
    <source>
        <dbReference type="Proteomes" id="UP000677054"/>
    </source>
</evidence>
<dbReference type="Pfam" id="PF16984">
    <property type="entry name" value="Grp7_allergen"/>
    <property type="match status" value="1"/>
</dbReference>
<dbReference type="EMBL" id="CAJPEV010000199">
    <property type="protein sequence ID" value="CAG0882229.1"/>
    <property type="molecule type" value="Genomic_DNA"/>
</dbReference>
<protein>
    <submittedName>
        <fullName evidence="2">Uncharacterized protein</fullName>
    </submittedName>
</protein>
<organism evidence="2">
    <name type="scientific">Darwinula stevensoni</name>
    <dbReference type="NCBI Taxonomy" id="69355"/>
    <lineage>
        <taxon>Eukaryota</taxon>
        <taxon>Metazoa</taxon>
        <taxon>Ecdysozoa</taxon>
        <taxon>Arthropoda</taxon>
        <taxon>Crustacea</taxon>
        <taxon>Oligostraca</taxon>
        <taxon>Ostracoda</taxon>
        <taxon>Podocopa</taxon>
        <taxon>Podocopida</taxon>
        <taxon>Darwinulocopina</taxon>
        <taxon>Darwinuloidea</taxon>
        <taxon>Darwinulidae</taxon>
        <taxon>Darwinula</taxon>
    </lineage>
</organism>
<name>A0A7R8X1G1_9CRUS</name>
<keyword evidence="3" id="KW-1185">Reference proteome</keyword>
<dbReference type="Gene3D" id="3.15.10.50">
    <property type="match status" value="1"/>
</dbReference>
<evidence type="ECO:0000256" key="1">
    <source>
        <dbReference type="SAM" id="MobiDB-lite"/>
    </source>
</evidence>
<gene>
    <name evidence="2" type="ORF">DSTB1V02_LOCUS1935</name>
</gene>
<feature type="region of interest" description="Disordered" evidence="1">
    <location>
        <begin position="18"/>
        <end position="47"/>
    </location>
</feature>
<feature type="compositionally biased region" description="Basic and acidic residues" evidence="1">
    <location>
        <begin position="33"/>
        <end position="47"/>
    </location>
</feature>
<accession>A0A7R8X1G1</accession>
<dbReference type="EMBL" id="LR899716">
    <property type="protein sequence ID" value="CAD7241959.1"/>
    <property type="molecule type" value="Genomic_DNA"/>
</dbReference>
<reference evidence="2" key="1">
    <citation type="submission" date="2020-11" db="EMBL/GenBank/DDBJ databases">
        <authorList>
            <person name="Tran Van P."/>
        </authorList>
    </citation>
    <scope>NUCLEOTIDE SEQUENCE</scope>
</reference>
<dbReference type="InterPro" id="IPR020234">
    <property type="entry name" value="Mite_allergen_group-7"/>
</dbReference>
<sequence>MDVAWRFAVPEIAINPLATKEFPSPQSDAFDGDATRPGRKKEKDEDSKSSVFDFSQVLEPNQLVDTMLNLTLIIFDQIENHTPLKSFELPIVERYVTIPYMGLNLPLGTAIRMTEGSVYGLQTVARRGEAKLKKDGKTLIFAAPLVLKFTQYNYTLDLQTLFLNFREKVTANVYDVLVDVEARITFEPPDSRKVTVTKFKIVDIGNVKLRLQGNDRSSVNRILDTAVRYARVLFSRIIYETLEPLGKEAIERGAAKGFRILNELTR</sequence>
<proteinExistence type="predicted"/>
<dbReference type="InterPro" id="IPR038602">
    <property type="entry name" value="Mite_allergen_7_sf"/>
</dbReference>